<feature type="transmembrane region" description="Helical" evidence="1">
    <location>
        <begin position="134"/>
        <end position="165"/>
    </location>
</feature>
<dbReference type="AlphaFoldDB" id="A0A378IPM1"/>
<protein>
    <submittedName>
        <fullName evidence="2">ABC transporter permease</fullName>
    </submittedName>
</protein>
<dbReference type="InterPro" id="IPR010331">
    <property type="entry name" value="ExoD"/>
</dbReference>
<dbReference type="Proteomes" id="UP000254033">
    <property type="component" value="Unassembled WGS sequence"/>
</dbReference>
<keyword evidence="1" id="KW-0472">Membrane</keyword>
<feature type="transmembrane region" description="Helical" evidence="1">
    <location>
        <begin position="38"/>
        <end position="56"/>
    </location>
</feature>
<keyword evidence="1" id="KW-0812">Transmembrane</keyword>
<name>A0A378IPM1_9GAMM</name>
<evidence type="ECO:0000313" key="2">
    <source>
        <dbReference type="EMBL" id="STX36890.1"/>
    </source>
</evidence>
<evidence type="ECO:0000256" key="1">
    <source>
        <dbReference type="SAM" id="Phobius"/>
    </source>
</evidence>
<dbReference type="PIRSF" id="PIRSF033239">
    <property type="entry name" value="ExoD"/>
    <property type="match status" value="1"/>
</dbReference>
<feature type="transmembrane region" description="Helical" evidence="1">
    <location>
        <begin position="62"/>
        <end position="82"/>
    </location>
</feature>
<dbReference type="PANTHER" id="PTHR41795:SF1">
    <property type="entry name" value="EXOPOLYSACCHARIDE SYNTHESIS PROTEIN"/>
    <property type="match status" value="1"/>
</dbReference>
<feature type="transmembrane region" description="Helical" evidence="1">
    <location>
        <begin position="171"/>
        <end position="199"/>
    </location>
</feature>
<gene>
    <name evidence="2" type="ORF">NCTC11978_00036</name>
</gene>
<dbReference type="RefSeq" id="WP_115174181.1">
    <property type="nucleotide sequence ID" value="NZ_UGNY01000001.1"/>
</dbReference>
<sequence length="200" mass="22501">MRKQKRTSISYLLQRLVKTHKEGLLTYNTLVKAMGEQAYGLIIILFALPSALPISALPGVSFIFSVPIIFIAVHIIMARPSLWLPVALARQRIEAEKLANIVHRTAPHLKRIELLLKPRWQFLSSPVMERIHGIILLGLGLLLMLPIPFSNFVLALLIILFGLGLSEKDGLLLFIAYCATSLYLFLLANVVEEIFVIFFT</sequence>
<dbReference type="EMBL" id="UGNY01000001">
    <property type="protein sequence ID" value="STX36890.1"/>
    <property type="molecule type" value="Genomic_DNA"/>
</dbReference>
<evidence type="ECO:0000313" key="3">
    <source>
        <dbReference type="Proteomes" id="UP000254033"/>
    </source>
</evidence>
<dbReference type="Pfam" id="PF06055">
    <property type="entry name" value="ExoD"/>
    <property type="match status" value="1"/>
</dbReference>
<dbReference type="PANTHER" id="PTHR41795">
    <property type="entry name" value="EXOPOLYSACCHARIDE SYNTHESIS PROTEIN"/>
    <property type="match status" value="1"/>
</dbReference>
<keyword evidence="1" id="KW-1133">Transmembrane helix</keyword>
<proteinExistence type="predicted"/>
<accession>A0A378IPM1</accession>
<organism evidence="2 3">
    <name type="scientific">Legionella feeleii</name>
    <dbReference type="NCBI Taxonomy" id="453"/>
    <lineage>
        <taxon>Bacteria</taxon>
        <taxon>Pseudomonadati</taxon>
        <taxon>Pseudomonadota</taxon>
        <taxon>Gammaproteobacteria</taxon>
        <taxon>Legionellales</taxon>
        <taxon>Legionellaceae</taxon>
        <taxon>Legionella</taxon>
    </lineage>
</organism>
<reference evidence="2 3" key="1">
    <citation type="submission" date="2018-06" db="EMBL/GenBank/DDBJ databases">
        <authorList>
            <consortium name="Pathogen Informatics"/>
            <person name="Doyle S."/>
        </authorList>
    </citation>
    <scope>NUCLEOTIDE SEQUENCE [LARGE SCALE GENOMIC DNA]</scope>
    <source>
        <strain evidence="2 3">NCTC11978</strain>
    </source>
</reference>